<feature type="transmembrane region" description="Helical" evidence="5">
    <location>
        <begin position="178"/>
        <end position="197"/>
    </location>
</feature>
<feature type="transmembrane region" description="Helical" evidence="5">
    <location>
        <begin position="99"/>
        <end position="117"/>
    </location>
</feature>
<evidence type="ECO:0000256" key="2">
    <source>
        <dbReference type="ARBA" id="ARBA00022692"/>
    </source>
</evidence>
<keyword evidence="3 5" id="KW-1133">Transmembrane helix</keyword>
<evidence type="ECO:0000256" key="5">
    <source>
        <dbReference type="SAM" id="Phobius"/>
    </source>
</evidence>
<dbReference type="Gene3D" id="1.20.1540.10">
    <property type="entry name" value="Rhomboid-like"/>
    <property type="match status" value="1"/>
</dbReference>
<comment type="caution">
    <text evidence="6">The sequence shown here is derived from an EMBL/GenBank/DDBJ whole genome shotgun (WGS) entry which is preliminary data.</text>
</comment>
<feature type="transmembrane region" description="Helical" evidence="5">
    <location>
        <begin position="123"/>
        <end position="147"/>
    </location>
</feature>
<feature type="transmembrane region" description="Helical" evidence="5">
    <location>
        <begin position="12"/>
        <end position="33"/>
    </location>
</feature>
<proteinExistence type="predicted"/>
<evidence type="ECO:0000256" key="3">
    <source>
        <dbReference type="ARBA" id="ARBA00022989"/>
    </source>
</evidence>
<dbReference type="RefSeq" id="WP_050005352.1">
    <property type="nucleotide sequence ID" value="NZ_CAUEXJ010000037.1"/>
</dbReference>
<dbReference type="SUPFAM" id="SSF144091">
    <property type="entry name" value="Rhomboid-like"/>
    <property type="match status" value="1"/>
</dbReference>
<evidence type="ECO:0000313" key="7">
    <source>
        <dbReference type="Proteomes" id="UP000032483"/>
    </source>
</evidence>
<dbReference type="GO" id="GO:0016020">
    <property type="term" value="C:membrane"/>
    <property type="evidence" value="ECO:0007669"/>
    <property type="project" value="UniProtKB-SubCell"/>
</dbReference>
<keyword evidence="2 5" id="KW-0812">Transmembrane</keyword>
<evidence type="ECO:0000256" key="1">
    <source>
        <dbReference type="ARBA" id="ARBA00004141"/>
    </source>
</evidence>
<sequence length="219" mass="25332">MKWVYKLERKFGRICIPHLMLVIIAGQAMVYLANLLNPDILLLSRFSLNWAAVMHGEVWRLLTFVFIPQSTSPLGLVLTLYFCYLIGNTLENTWGDFQFNVYYLCGMLGAILAAALTGYGTSYYINLSLFFAFAMLYPDFQVLLFFIIPIKMKYMALFSGALCLIDLLMGGWSTRAAVLLSLANFLLFFGGDFFRTVKQEIKYHKTRRTWQNQNRSNWR</sequence>
<comment type="subcellular location">
    <subcellularLocation>
        <location evidence="1">Membrane</location>
        <topology evidence="1">Multi-pass membrane protein</topology>
    </subcellularLocation>
</comment>
<dbReference type="EMBL" id="JXXK01000011">
    <property type="protein sequence ID" value="KJF39965.1"/>
    <property type="molecule type" value="Genomic_DNA"/>
</dbReference>
<feature type="transmembrane region" description="Helical" evidence="5">
    <location>
        <begin position="58"/>
        <end position="87"/>
    </location>
</feature>
<keyword evidence="7" id="KW-1185">Reference proteome</keyword>
<gene>
    <name evidence="6" type="ORF">TQ39_09440</name>
</gene>
<dbReference type="InterPro" id="IPR035952">
    <property type="entry name" value="Rhomboid-like_sf"/>
</dbReference>
<keyword evidence="4 5" id="KW-0472">Membrane</keyword>
<accession>A0A0D8IZ27</accession>
<dbReference type="GeneID" id="42856808"/>
<reference evidence="6" key="1">
    <citation type="submission" date="2015-02" db="EMBL/GenBank/DDBJ databases">
        <title>A novel member of the family Ruminococcaceae isolated from human feces.</title>
        <authorList>
            <person name="Shkoporov A.N."/>
            <person name="Chaplin A.V."/>
            <person name="Motuzova O.V."/>
            <person name="Kafarskaia L.I."/>
            <person name="Khokhlova E.V."/>
            <person name="Efimov B.A."/>
        </authorList>
    </citation>
    <scope>NUCLEOTIDE SEQUENCE [LARGE SCALE GENOMIC DNA]</scope>
    <source>
        <strain evidence="6">585-1</strain>
    </source>
</reference>
<dbReference type="AlphaFoldDB" id="A0A0D8IZ27"/>
<evidence type="ECO:0000313" key="6">
    <source>
        <dbReference type="EMBL" id="KJF39965.1"/>
    </source>
</evidence>
<dbReference type="Proteomes" id="UP000032483">
    <property type="component" value="Unassembled WGS sequence"/>
</dbReference>
<feature type="transmembrane region" description="Helical" evidence="5">
    <location>
        <begin position="154"/>
        <end position="172"/>
    </location>
</feature>
<name>A0A0D8IZ27_9FIRM</name>
<evidence type="ECO:0000256" key="4">
    <source>
        <dbReference type="ARBA" id="ARBA00023136"/>
    </source>
</evidence>
<protein>
    <submittedName>
        <fullName evidence="6">Uncharacterized protein</fullName>
    </submittedName>
</protein>
<organism evidence="6 7">
    <name type="scientific">Ruthenibacterium lactatiformans</name>
    <dbReference type="NCBI Taxonomy" id="1550024"/>
    <lineage>
        <taxon>Bacteria</taxon>
        <taxon>Bacillati</taxon>
        <taxon>Bacillota</taxon>
        <taxon>Clostridia</taxon>
        <taxon>Eubacteriales</taxon>
        <taxon>Oscillospiraceae</taxon>
        <taxon>Ruthenibacterium</taxon>
    </lineage>
</organism>